<reference evidence="5" key="1">
    <citation type="journal article" date="2019" name="Int. J. Syst. Evol. Microbiol.">
        <title>The Global Catalogue of Microorganisms (GCM) 10K type strain sequencing project: providing services to taxonomists for standard genome sequencing and annotation.</title>
        <authorList>
            <consortium name="The Broad Institute Genomics Platform"/>
            <consortium name="The Broad Institute Genome Sequencing Center for Infectious Disease"/>
            <person name="Wu L."/>
            <person name="Ma J."/>
        </authorList>
    </citation>
    <scope>NUCLEOTIDE SEQUENCE [LARGE SCALE GENOMIC DNA]</scope>
    <source>
        <strain evidence="5">DFY28</strain>
    </source>
</reference>
<evidence type="ECO:0000259" key="3">
    <source>
        <dbReference type="Pfam" id="PF00296"/>
    </source>
</evidence>
<dbReference type="InterPro" id="IPR050766">
    <property type="entry name" value="Bact_Lucif_Oxidored"/>
</dbReference>
<dbReference type="SUPFAM" id="SSF51679">
    <property type="entry name" value="Bacterial luciferase-like"/>
    <property type="match status" value="1"/>
</dbReference>
<gene>
    <name evidence="4" type="ORF">ACFPWU_06695</name>
</gene>
<dbReference type="PANTHER" id="PTHR30137">
    <property type="entry name" value="LUCIFERASE-LIKE MONOOXYGENASE"/>
    <property type="match status" value="1"/>
</dbReference>
<evidence type="ECO:0000313" key="5">
    <source>
        <dbReference type="Proteomes" id="UP001596098"/>
    </source>
</evidence>
<accession>A0ABW1QVP1</accession>
<name>A0ABW1QVP1_9ACTN</name>
<dbReference type="PANTHER" id="PTHR30137:SF8">
    <property type="entry name" value="BLR5498 PROTEIN"/>
    <property type="match status" value="1"/>
</dbReference>
<dbReference type="EC" id="1.-.-.-" evidence="4"/>
<dbReference type="InterPro" id="IPR022290">
    <property type="entry name" value="LLM_Atu2307-like"/>
</dbReference>
<comment type="caution">
    <text evidence="4">The sequence shown here is derived from an EMBL/GenBank/DDBJ whole genome shotgun (WGS) entry which is preliminary data.</text>
</comment>
<dbReference type="Pfam" id="PF00296">
    <property type="entry name" value="Bac_luciferase"/>
    <property type="match status" value="1"/>
</dbReference>
<keyword evidence="5" id="KW-1185">Reference proteome</keyword>
<dbReference type="Proteomes" id="UP001596098">
    <property type="component" value="Unassembled WGS sequence"/>
</dbReference>
<keyword evidence="2" id="KW-0503">Monooxygenase</keyword>
<proteinExistence type="predicted"/>
<evidence type="ECO:0000256" key="1">
    <source>
        <dbReference type="ARBA" id="ARBA00023002"/>
    </source>
</evidence>
<sequence>MTLELGLDTFGDVPHGPDSTPLPHHQVIRQIVDQAVLAEEVGLDVFNVGEHHREDFAITAPDVVLAGIAGRTERITLGTAVTVLSSEDPIRVYERFATLDALSSGRAEVTLGRGSFTESFPLFGLDLDDYEILFEEKLELFSQLRTEQPVAFTGSHRRPLKSTQVYPQTERGTLPAWVGVGGSPESVVRAARHSLPMMLAVIGGSPSRFAPFVDLYHRALAEFHLPELPVGVHAPGFVAGTDDEAKDLLYPHFKASRDRIGAERGWGPMSRIQFEQEVSHGALFVGSPETVATKIASTVKELGLSRFDLKYTNGPQPHEELMECIRLYGTEVAPLVREMLQD</sequence>
<evidence type="ECO:0000256" key="2">
    <source>
        <dbReference type="ARBA" id="ARBA00023033"/>
    </source>
</evidence>
<dbReference type="RefSeq" id="WP_128221191.1">
    <property type="nucleotide sequence ID" value="NZ_CP034929.1"/>
</dbReference>
<evidence type="ECO:0000313" key="4">
    <source>
        <dbReference type="EMBL" id="MFC6153353.1"/>
    </source>
</evidence>
<feature type="domain" description="Luciferase-like" evidence="3">
    <location>
        <begin position="23"/>
        <end position="305"/>
    </location>
</feature>
<dbReference type="Gene3D" id="3.20.20.30">
    <property type="entry name" value="Luciferase-like domain"/>
    <property type="match status" value="1"/>
</dbReference>
<dbReference type="EMBL" id="JBHSQI010000003">
    <property type="protein sequence ID" value="MFC6153353.1"/>
    <property type="molecule type" value="Genomic_DNA"/>
</dbReference>
<organism evidence="4 5">
    <name type="scientific">Nocardioides yefusunii</name>
    <dbReference type="NCBI Taxonomy" id="2500546"/>
    <lineage>
        <taxon>Bacteria</taxon>
        <taxon>Bacillati</taxon>
        <taxon>Actinomycetota</taxon>
        <taxon>Actinomycetes</taxon>
        <taxon>Propionibacteriales</taxon>
        <taxon>Nocardioidaceae</taxon>
        <taxon>Nocardioides</taxon>
    </lineage>
</organism>
<dbReference type="InterPro" id="IPR036661">
    <property type="entry name" value="Luciferase-like_sf"/>
</dbReference>
<protein>
    <submittedName>
        <fullName evidence="4">LLM class flavin-dependent oxidoreductase</fullName>
        <ecNumber evidence="4">1.-.-.-</ecNumber>
    </submittedName>
</protein>
<dbReference type="GO" id="GO:0016491">
    <property type="term" value="F:oxidoreductase activity"/>
    <property type="evidence" value="ECO:0007669"/>
    <property type="project" value="UniProtKB-KW"/>
</dbReference>
<dbReference type="NCBIfam" id="TIGR03858">
    <property type="entry name" value="LLM_2I7G"/>
    <property type="match status" value="1"/>
</dbReference>
<dbReference type="InterPro" id="IPR011251">
    <property type="entry name" value="Luciferase-like_dom"/>
</dbReference>
<keyword evidence="1 4" id="KW-0560">Oxidoreductase</keyword>